<keyword evidence="6" id="KW-1185">Reference proteome</keyword>
<evidence type="ECO:0000313" key="6">
    <source>
        <dbReference type="Proteomes" id="UP000286931"/>
    </source>
</evidence>
<feature type="domain" description="HTH araC/xylS-type" evidence="4">
    <location>
        <begin position="193"/>
        <end position="290"/>
    </location>
</feature>
<evidence type="ECO:0000256" key="3">
    <source>
        <dbReference type="ARBA" id="ARBA00023163"/>
    </source>
</evidence>
<keyword evidence="2" id="KW-0238">DNA-binding</keyword>
<evidence type="ECO:0000256" key="1">
    <source>
        <dbReference type="ARBA" id="ARBA00023015"/>
    </source>
</evidence>
<dbReference type="Gene3D" id="1.10.10.60">
    <property type="entry name" value="Homeodomain-like"/>
    <property type="match status" value="1"/>
</dbReference>
<evidence type="ECO:0000259" key="4">
    <source>
        <dbReference type="PROSITE" id="PS01124"/>
    </source>
</evidence>
<dbReference type="Pfam" id="PF02311">
    <property type="entry name" value="AraC_binding"/>
    <property type="match status" value="1"/>
</dbReference>
<dbReference type="SUPFAM" id="SSF51215">
    <property type="entry name" value="Regulatory protein AraC"/>
    <property type="match status" value="1"/>
</dbReference>
<dbReference type="SUPFAM" id="SSF46689">
    <property type="entry name" value="Homeodomain-like"/>
    <property type="match status" value="2"/>
</dbReference>
<evidence type="ECO:0000256" key="2">
    <source>
        <dbReference type="ARBA" id="ARBA00023125"/>
    </source>
</evidence>
<proteinExistence type="predicted"/>
<dbReference type="OrthoDB" id="3172070at2"/>
<dbReference type="EMBL" id="BIFH01000014">
    <property type="protein sequence ID" value="GCD93776.1"/>
    <property type="molecule type" value="Genomic_DNA"/>
</dbReference>
<evidence type="ECO:0000313" key="5">
    <source>
        <dbReference type="EMBL" id="GCD93776.1"/>
    </source>
</evidence>
<dbReference type="InterPro" id="IPR037923">
    <property type="entry name" value="HTH-like"/>
</dbReference>
<dbReference type="PANTHER" id="PTHR46796:SF2">
    <property type="entry name" value="TRANSCRIPTIONAL REGULATORY PROTEIN"/>
    <property type="match status" value="1"/>
</dbReference>
<organism evidence="5 6">
    <name type="scientific">Embleya hyalina</name>
    <dbReference type="NCBI Taxonomy" id="516124"/>
    <lineage>
        <taxon>Bacteria</taxon>
        <taxon>Bacillati</taxon>
        <taxon>Actinomycetota</taxon>
        <taxon>Actinomycetes</taxon>
        <taxon>Kitasatosporales</taxon>
        <taxon>Streptomycetaceae</taxon>
        <taxon>Embleya</taxon>
    </lineage>
</organism>
<protein>
    <submittedName>
        <fullName evidence="5">AraC family transcriptional regulator</fullName>
    </submittedName>
</protein>
<dbReference type="InterPro" id="IPR050204">
    <property type="entry name" value="AraC_XylS_family_regulators"/>
</dbReference>
<dbReference type="GO" id="GO:0043565">
    <property type="term" value="F:sequence-specific DNA binding"/>
    <property type="evidence" value="ECO:0007669"/>
    <property type="project" value="InterPro"/>
</dbReference>
<dbReference type="InterPro" id="IPR009057">
    <property type="entry name" value="Homeodomain-like_sf"/>
</dbReference>
<dbReference type="Proteomes" id="UP000286931">
    <property type="component" value="Unassembled WGS sequence"/>
</dbReference>
<reference evidence="5 6" key="1">
    <citation type="submission" date="2018-12" db="EMBL/GenBank/DDBJ databases">
        <title>Draft genome sequence of Embleya hyalina NBRC 13850T.</title>
        <authorList>
            <person name="Komaki H."/>
            <person name="Hosoyama A."/>
            <person name="Kimura A."/>
            <person name="Ichikawa N."/>
            <person name="Tamura T."/>
        </authorList>
    </citation>
    <scope>NUCLEOTIDE SEQUENCE [LARGE SCALE GENOMIC DNA]</scope>
    <source>
        <strain evidence="5 6">NBRC 13850</strain>
    </source>
</reference>
<dbReference type="Pfam" id="PF12833">
    <property type="entry name" value="HTH_18"/>
    <property type="match status" value="1"/>
</dbReference>
<accession>A0A401YGM5</accession>
<dbReference type="SMART" id="SM00342">
    <property type="entry name" value="HTH_ARAC"/>
    <property type="match status" value="1"/>
</dbReference>
<sequence length="309" mass="32936">MSGEPDPGARRVGRGGGDVLGPAAVDRAVWTRVQGVQDAPLDLMTARFRRHRYAPHAHEEYAIGVCVEGVEQINYRGAVHRSGPGAVVVAEPGETHTGGPGIPEGYAYRVFYPSTTLVGEDLPGPAPHFPSLIVADPALAAEMVAVHVHLTTGGDAFEGESRLVEVLRALVGRHAVREQARRRTSPDAARVARAVRDRLADQLVEPPSLSELAAGIGLSRYQTLRAFRDVAGLPPYAWLAQHRVARAQALLARGMTPAGAALAVGFADQAHLGRWFRRVLGVTPAGYRSSVLRDSVPCNNVLDRSAPCG</sequence>
<gene>
    <name evidence="5" type="ORF">EHYA_01425</name>
</gene>
<dbReference type="PROSITE" id="PS01124">
    <property type="entry name" value="HTH_ARAC_FAMILY_2"/>
    <property type="match status" value="1"/>
</dbReference>
<dbReference type="InterPro" id="IPR018060">
    <property type="entry name" value="HTH_AraC"/>
</dbReference>
<comment type="caution">
    <text evidence="5">The sequence shown here is derived from an EMBL/GenBank/DDBJ whole genome shotgun (WGS) entry which is preliminary data.</text>
</comment>
<keyword evidence="1" id="KW-0805">Transcription regulation</keyword>
<dbReference type="PANTHER" id="PTHR46796">
    <property type="entry name" value="HTH-TYPE TRANSCRIPTIONAL ACTIVATOR RHAS-RELATED"/>
    <property type="match status" value="1"/>
</dbReference>
<keyword evidence="3" id="KW-0804">Transcription</keyword>
<dbReference type="AlphaFoldDB" id="A0A401YGM5"/>
<name>A0A401YGM5_9ACTN</name>
<dbReference type="InterPro" id="IPR003313">
    <property type="entry name" value="AraC-bd"/>
</dbReference>
<dbReference type="GO" id="GO:0003700">
    <property type="term" value="F:DNA-binding transcription factor activity"/>
    <property type="evidence" value="ECO:0007669"/>
    <property type="project" value="InterPro"/>
</dbReference>